<dbReference type="PANTHER" id="PTHR43531">
    <property type="entry name" value="PROTEIN ICFG"/>
    <property type="match status" value="1"/>
</dbReference>
<evidence type="ECO:0000313" key="9">
    <source>
        <dbReference type="EMBL" id="SFU36480.1"/>
    </source>
</evidence>
<dbReference type="GO" id="GO:0004888">
    <property type="term" value="F:transmembrane signaling receptor activity"/>
    <property type="evidence" value="ECO:0007669"/>
    <property type="project" value="InterPro"/>
</dbReference>
<gene>
    <name evidence="9" type="ORF">SAMN05216552_100293</name>
</gene>
<dbReference type="InterPro" id="IPR004089">
    <property type="entry name" value="MCPsignal_dom"/>
</dbReference>
<protein>
    <submittedName>
        <fullName evidence="9">Methyl-accepting chemotaxis protein</fullName>
    </submittedName>
</protein>
<evidence type="ECO:0000313" key="10">
    <source>
        <dbReference type="Proteomes" id="UP000199391"/>
    </source>
</evidence>
<keyword evidence="6" id="KW-0472">Membrane</keyword>
<evidence type="ECO:0000256" key="2">
    <source>
        <dbReference type="ARBA" id="ARBA00022481"/>
    </source>
</evidence>
<dbReference type="SMART" id="SM00304">
    <property type="entry name" value="HAMP"/>
    <property type="match status" value="1"/>
</dbReference>
<feature type="transmembrane region" description="Helical" evidence="6">
    <location>
        <begin position="227"/>
        <end position="250"/>
    </location>
</feature>
<dbReference type="InterPro" id="IPR004090">
    <property type="entry name" value="Chemotax_Me-accpt_rcpt"/>
</dbReference>
<proteinExistence type="inferred from homology"/>
<dbReference type="PROSITE" id="PS50885">
    <property type="entry name" value="HAMP"/>
    <property type="match status" value="1"/>
</dbReference>
<keyword evidence="4" id="KW-0807">Transducer</keyword>
<dbReference type="CDD" id="cd06225">
    <property type="entry name" value="HAMP"/>
    <property type="match status" value="1"/>
</dbReference>
<feature type="compositionally biased region" description="Low complexity" evidence="5">
    <location>
        <begin position="558"/>
        <end position="567"/>
    </location>
</feature>
<dbReference type="Gene3D" id="1.10.287.950">
    <property type="entry name" value="Methyl-accepting chemotaxis protein"/>
    <property type="match status" value="1"/>
</dbReference>
<dbReference type="OrthoDB" id="2489132at2"/>
<dbReference type="InterPro" id="IPR051310">
    <property type="entry name" value="MCP_chemotaxis"/>
</dbReference>
<dbReference type="GO" id="GO:0007165">
    <property type="term" value="P:signal transduction"/>
    <property type="evidence" value="ECO:0007669"/>
    <property type="project" value="UniProtKB-KW"/>
</dbReference>
<dbReference type="Pfam" id="PF00672">
    <property type="entry name" value="HAMP"/>
    <property type="match status" value="1"/>
</dbReference>
<dbReference type="CDD" id="cd11386">
    <property type="entry name" value="MCP_signal"/>
    <property type="match status" value="1"/>
</dbReference>
<dbReference type="SMART" id="SM00283">
    <property type="entry name" value="MA"/>
    <property type="match status" value="1"/>
</dbReference>
<dbReference type="PRINTS" id="PR00260">
    <property type="entry name" value="CHEMTRNSDUCR"/>
</dbReference>
<dbReference type="RefSeq" id="WP_093553207.1">
    <property type="nucleotide sequence ID" value="NZ_FPBO01000002.1"/>
</dbReference>
<dbReference type="PROSITE" id="PS50111">
    <property type="entry name" value="CHEMOTAXIS_TRANSDUC_2"/>
    <property type="match status" value="1"/>
</dbReference>
<dbReference type="Proteomes" id="UP000199391">
    <property type="component" value="Unassembled WGS sequence"/>
</dbReference>
<evidence type="ECO:0000256" key="4">
    <source>
        <dbReference type="PROSITE-ProRule" id="PRU00284"/>
    </source>
</evidence>
<dbReference type="FunFam" id="1.10.287.950:FF:000001">
    <property type="entry name" value="Methyl-accepting chemotaxis sensory transducer"/>
    <property type="match status" value="1"/>
</dbReference>
<dbReference type="PANTHER" id="PTHR43531:SF14">
    <property type="entry name" value="METHYL-ACCEPTING CHEMOTAXIS PROTEIN I-RELATED"/>
    <property type="match status" value="1"/>
</dbReference>
<comment type="subcellular location">
    <subcellularLocation>
        <location evidence="1">Membrane</location>
    </subcellularLocation>
</comment>
<feature type="domain" description="HAMP" evidence="8">
    <location>
        <begin position="251"/>
        <end position="303"/>
    </location>
</feature>
<keyword evidence="10" id="KW-1185">Reference proteome</keyword>
<dbReference type="STRING" id="1035707.SAMN05216552_100293"/>
<organism evidence="9 10">
    <name type="scientific">Pseudoduganella namucuonensis</name>
    <dbReference type="NCBI Taxonomy" id="1035707"/>
    <lineage>
        <taxon>Bacteria</taxon>
        <taxon>Pseudomonadati</taxon>
        <taxon>Pseudomonadota</taxon>
        <taxon>Betaproteobacteria</taxon>
        <taxon>Burkholderiales</taxon>
        <taxon>Oxalobacteraceae</taxon>
        <taxon>Telluria group</taxon>
        <taxon>Pseudoduganella</taxon>
    </lineage>
</organism>
<keyword evidence="2" id="KW-0488">Methylation</keyword>
<feature type="domain" description="Methyl-accepting transducer" evidence="7">
    <location>
        <begin position="308"/>
        <end position="537"/>
    </location>
</feature>
<reference evidence="10" key="1">
    <citation type="submission" date="2016-10" db="EMBL/GenBank/DDBJ databases">
        <authorList>
            <person name="Varghese N."/>
            <person name="Submissions S."/>
        </authorList>
    </citation>
    <scope>NUCLEOTIDE SEQUENCE [LARGE SCALE GENOMIC DNA]</scope>
    <source>
        <strain evidence="10">CGMCC 1.11014</strain>
    </source>
</reference>
<dbReference type="Pfam" id="PF00015">
    <property type="entry name" value="MCPsignal"/>
    <property type="match status" value="1"/>
</dbReference>
<keyword evidence="6" id="KW-1133">Transmembrane helix</keyword>
<dbReference type="EMBL" id="FPBO01000002">
    <property type="protein sequence ID" value="SFU36480.1"/>
    <property type="molecule type" value="Genomic_DNA"/>
</dbReference>
<evidence type="ECO:0000256" key="6">
    <source>
        <dbReference type="SAM" id="Phobius"/>
    </source>
</evidence>
<dbReference type="GO" id="GO:0005886">
    <property type="term" value="C:plasma membrane"/>
    <property type="evidence" value="ECO:0007669"/>
    <property type="project" value="TreeGrafter"/>
</dbReference>
<dbReference type="GO" id="GO:0006935">
    <property type="term" value="P:chemotaxis"/>
    <property type="evidence" value="ECO:0007669"/>
    <property type="project" value="InterPro"/>
</dbReference>
<evidence type="ECO:0000256" key="1">
    <source>
        <dbReference type="ARBA" id="ARBA00004370"/>
    </source>
</evidence>
<accession>A0A1I7FJY3</accession>
<evidence type="ECO:0000259" key="8">
    <source>
        <dbReference type="PROSITE" id="PS50885"/>
    </source>
</evidence>
<dbReference type="SUPFAM" id="SSF58104">
    <property type="entry name" value="Methyl-accepting chemotaxis protein (MCP) signaling domain"/>
    <property type="match status" value="1"/>
</dbReference>
<name>A0A1I7FJY3_9BURK</name>
<dbReference type="InterPro" id="IPR003660">
    <property type="entry name" value="HAMP_dom"/>
</dbReference>
<sequence>MRHLSIKQSFTAMFLLTLLLAALTMWALLRVADKQAAATAASQARYQSYLLADELRQSSDDLTRLARTYVVTGEAAYERQYMDILDIRNGKKPRPANYERIYWDLVAGGLPVPPSSGQTVALQELMKQAGFTEREFAKLREAQGNSDGLVKTEVIAMNAVKGLFDDGKGGFTRQGEPDLELARRIMHDPVYHQNKARIMQPLNEFLSLLDARTAAAVGRAEQDTRTAFAIAVALLALSVAASVVSLLLVYRYIKRNLDTAIDAAGRIAAGDLSTAVSVEHRDEVGTLMQSIATINSNLADMIGNIRGSTEEMTVATNEIALGNADLSARTEAQASSLQQTASSMETLTGTVQRNAGNASQANQLAATASEVAAKGGDVVAQVVTTMGAIKESSGKISDIIGVIDGIAFQTNILALNAAVEAARAGEQGRGFAVVASEVRNLAQRSAGAAKEIKALISDSVDRVDTGGRLVDEAGRTMAQIVSSVRQVAAIMAEITSASQEQSTGIGEVNLAVGQMDGITQQNAALVEQAAAAAESLQEQAQALNRAVSMFHLADAQAGRRGSAAPARAPAPSPAAPPARAKNAPALPRAPARPTAPGGDDWEEF</sequence>
<keyword evidence="6" id="KW-0812">Transmembrane</keyword>
<feature type="region of interest" description="Disordered" evidence="5">
    <location>
        <begin position="558"/>
        <end position="604"/>
    </location>
</feature>
<evidence type="ECO:0000259" key="7">
    <source>
        <dbReference type="PROSITE" id="PS50111"/>
    </source>
</evidence>
<dbReference type="AlphaFoldDB" id="A0A1I7FJY3"/>
<feature type="compositionally biased region" description="Low complexity" evidence="5">
    <location>
        <begin position="577"/>
        <end position="598"/>
    </location>
</feature>
<comment type="similarity">
    <text evidence="3">Belongs to the methyl-accepting chemotaxis (MCP) protein family.</text>
</comment>
<evidence type="ECO:0000256" key="3">
    <source>
        <dbReference type="ARBA" id="ARBA00029447"/>
    </source>
</evidence>
<evidence type="ECO:0000256" key="5">
    <source>
        <dbReference type="SAM" id="MobiDB-lite"/>
    </source>
</evidence>